<name>A0A3R6WIE2_APHAT</name>
<comment type="caution">
    <text evidence="1">The sequence shown here is derived from an EMBL/GenBank/DDBJ whole genome shotgun (WGS) entry which is preliminary data.</text>
</comment>
<gene>
    <name evidence="1" type="ORF">DYB35_008999</name>
</gene>
<protein>
    <recommendedName>
        <fullName evidence="3">GBD/FH3 domain-containing protein</fullName>
    </recommendedName>
</protein>
<dbReference type="EMBL" id="QUTG01007661">
    <property type="protein sequence ID" value="RHY82228.1"/>
    <property type="molecule type" value="Genomic_DNA"/>
</dbReference>
<sequence>MLQLTGGWRRSNSISSANDAGVNPSLRSIYSNTNSGHRALVFTVQVPERGPLGLDLRARNVTSAQGQTGAIVKGFRPVKDGKRGFIELTGRVKEKDILMQMHTCKVDDMLFDAIVELAASLQSDLSAWPLRLEFRREAEVRELEVKPKAQTFTSFLRSTSMSLAGFSSPPAPSNAAPSTAPLVAAQDGTFQDKLNYFRGFFKDRLPTESKRPKVHTPPLPSEDLVNEISAKQNENDDNKVYIADAIKLAEALVELNWDNRGLQVLETLQRKIAAGTPEWTDQFIVSYGLDYLAMKMPEPSPFSIEHFYKSFDKASRFCEVILKILLSLSHFASGIDAITQTLGLVDRLALCFHTDNADVKKSTLQILGIICYNSAEGHASVVHSFGQYMEAKGERVRYGLVIV</sequence>
<dbReference type="VEuPathDB" id="FungiDB:H257_08895"/>
<organism evidence="1 2">
    <name type="scientific">Aphanomyces astaci</name>
    <name type="common">Crayfish plague agent</name>
    <dbReference type="NCBI Taxonomy" id="112090"/>
    <lineage>
        <taxon>Eukaryota</taxon>
        <taxon>Sar</taxon>
        <taxon>Stramenopiles</taxon>
        <taxon>Oomycota</taxon>
        <taxon>Saprolegniomycetes</taxon>
        <taxon>Saprolegniales</taxon>
        <taxon>Verrucalvaceae</taxon>
        <taxon>Aphanomyces</taxon>
    </lineage>
</organism>
<dbReference type="Proteomes" id="UP000285712">
    <property type="component" value="Unassembled WGS sequence"/>
</dbReference>
<evidence type="ECO:0000313" key="1">
    <source>
        <dbReference type="EMBL" id="RHY82228.1"/>
    </source>
</evidence>
<accession>A0A3R6WIE2</accession>
<dbReference type="InterPro" id="IPR016024">
    <property type="entry name" value="ARM-type_fold"/>
</dbReference>
<dbReference type="SUPFAM" id="SSF48371">
    <property type="entry name" value="ARM repeat"/>
    <property type="match status" value="1"/>
</dbReference>
<evidence type="ECO:0000313" key="2">
    <source>
        <dbReference type="Proteomes" id="UP000285712"/>
    </source>
</evidence>
<dbReference type="Gene3D" id="1.25.10.10">
    <property type="entry name" value="Leucine-rich Repeat Variant"/>
    <property type="match status" value="1"/>
</dbReference>
<dbReference type="AlphaFoldDB" id="A0A3R6WIE2"/>
<evidence type="ECO:0008006" key="3">
    <source>
        <dbReference type="Google" id="ProtNLM"/>
    </source>
</evidence>
<dbReference type="InterPro" id="IPR011989">
    <property type="entry name" value="ARM-like"/>
</dbReference>
<proteinExistence type="predicted"/>
<reference evidence="1 2" key="1">
    <citation type="submission" date="2018-08" db="EMBL/GenBank/DDBJ databases">
        <title>Aphanomyces genome sequencing and annotation.</title>
        <authorList>
            <person name="Minardi D."/>
            <person name="Oidtmann B."/>
            <person name="Van Der Giezen M."/>
            <person name="Studholme D.J."/>
        </authorList>
    </citation>
    <scope>NUCLEOTIDE SEQUENCE [LARGE SCALE GENOMIC DNA]</scope>
    <source>
        <strain evidence="1 2">Sv</strain>
    </source>
</reference>